<keyword evidence="5 9" id="KW-0297">G-protein coupled receptor</keyword>
<dbReference type="AlphaFoldDB" id="A0A9D4R213"/>
<evidence type="ECO:0000313" key="14">
    <source>
        <dbReference type="Proteomes" id="UP000828390"/>
    </source>
</evidence>
<evidence type="ECO:0000256" key="6">
    <source>
        <dbReference type="ARBA" id="ARBA00023136"/>
    </source>
</evidence>
<feature type="transmembrane region" description="Helical" evidence="11">
    <location>
        <begin position="44"/>
        <end position="70"/>
    </location>
</feature>
<evidence type="ECO:0000256" key="8">
    <source>
        <dbReference type="ARBA" id="ARBA00023224"/>
    </source>
</evidence>
<keyword evidence="7 9" id="KW-0675">Receptor</keyword>
<dbReference type="PROSITE" id="PS00237">
    <property type="entry name" value="G_PROTEIN_RECEP_F1_1"/>
    <property type="match status" value="1"/>
</dbReference>
<evidence type="ECO:0000256" key="7">
    <source>
        <dbReference type="ARBA" id="ARBA00023170"/>
    </source>
</evidence>
<evidence type="ECO:0000256" key="2">
    <source>
        <dbReference type="ARBA" id="ARBA00022475"/>
    </source>
</evidence>
<dbReference type="GO" id="GO:0007197">
    <property type="term" value="P:adenylate cyclase-inhibiting G protein-coupled acetylcholine receptor signaling pathway"/>
    <property type="evidence" value="ECO:0007669"/>
    <property type="project" value="TreeGrafter"/>
</dbReference>
<dbReference type="InterPro" id="IPR017452">
    <property type="entry name" value="GPCR_Rhodpsn_7TM"/>
</dbReference>
<evidence type="ECO:0000256" key="4">
    <source>
        <dbReference type="ARBA" id="ARBA00022989"/>
    </source>
</evidence>
<dbReference type="EMBL" id="JAIWYP010000003">
    <property type="protein sequence ID" value="KAH3852181.1"/>
    <property type="molecule type" value="Genomic_DNA"/>
</dbReference>
<dbReference type="InterPro" id="IPR000995">
    <property type="entry name" value="Musac_Ach_rcpt"/>
</dbReference>
<dbReference type="Gene3D" id="1.20.1070.10">
    <property type="entry name" value="Rhodopsin 7-helix transmembrane proteins"/>
    <property type="match status" value="2"/>
</dbReference>
<evidence type="ECO:0000256" key="1">
    <source>
        <dbReference type="ARBA" id="ARBA00004651"/>
    </source>
</evidence>
<protein>
    <recommendedName>
        <fullName evidence="12">G-protein coupled receptors family 1 profile domain-containing protein</fullName>
    </recommendedName>
</protein>
<feature type="domain" description="G-protein coupled receptors family 1 profile" evidence="12">
    <location>
        <begin position="24"/>
        <end position="389"/>
    </location>
</feature>
<comment type="subcellular location">
    <subcellularLocation>
        <location evidence="1">Cell membrane</location>
        <topology evidence="1">Multi-pass membrane protein</topology>
    </subcellularLocation>
</comment>
<sequence length="418" mass="47188">MFSSAGTIVLSFALTIFAVVTVAGNILVIIAFKRDRRLRILSNYFLVSLAVTDTAIGLVSIPLYSVYVLIGYWPLGAVVCDIWLFLDNSLSNASAAHLLVICLDRYLGVFRPLVHRRRRSPKIVCIMIALAWIIPVFIWAPSIFSWQYIEGQRTVPATECNVQFMLSYPSITIVTSLMGFYIPMLIMIVLYMCIFRKTLLRKNHIANLLSNECHSTNAKSENNEYITCNKQVHKSCSKRCAVPICCKRAIYVDDEISNSANTQGCSVEMTDVLQSDNAKLSYANKVNRTSAIAADITTEIMDNGRQKTNQTDQINTVDRDQTHSHREQNQNRKAAKVLSAILIAFFATWLPFNVLAVLRPLCSTCVNHTAWHIAWGLCYINSTVNPFLYPLCNVNFRRAYCNIITGCCRRPDRTKIIN</sequence>
<feature type="transmembrane region" description="Helical" evidence="11">
    <location>
        <begin position="123"/>
        <end position="149"/>
    </location>
</feature>
<evidence type="ECO:0000256" key="5">
    <source>
        <dbReference type="ARBA" id="ARBA00023040"/>
    </source>
</evidence>
<name>A0A9D4R213_DREPO</name>
<keyword evidence="3 9" id="KW-0812">Transmembrane</keyword>
<dbReference type="GO" id="GO:0045202">
    <property type="term" value="C:synapse"/>
    <property type="evidence" value="ECO:0007669"/>
    <property type="project" value="TreeGrafter"/>
</dbReference>
<dbReference type="Pfam" id="PF00001">
    <property type="entry name" value="7tm_1"/>
    <property type="match status" value="1"/>
</dbReference>
<dbReference type="GO" id="GO:0007187">
    <property type="term" value="P:G protein-coupled receptor signaling pathway, coupled to cyclic nucleotide second messenger"/>
    <property type="evidence" value="ECO:0007669"/>
    <property type="project" value="TreeGrafter"/>
</dbReference>
<dbReference type="PANTHER" id="PTHR24247">
    <property type="entry name" value="5-HYDROXYTRYPTAMINE RECEPTOR"/>
    <property type="match status" value="1"/>
</dbReference>
<accession>A0A9D4R213</accession>
<feature type="transmembrane region" description="Helical" evidence="11">
    <location>
        <begin position="82"/>
        <end position="103"/>
    </location>
</feature>
<feature type="region of interest" description="Disordered" evidence="10">
    <location>
        <begin position="304"/>
        <end position="329"/>
    </location>
</feature>
<feature type="compositionally biased region" description="Basic and acidic residues" evidence="10">
    <location>
        <begin position="317"/>
        <end position="329"/>
    </location>
</feature>
<evidence type="ECO:0000256" key="3">
    <source>
        <dbReference type="ARBA" id="ARBA00022692"/>
    </source>
</evidence>
<dbReference type="Proteomes" id="UP000828390">
    <property type="component" value="Unassembled WGS sequence"/>
</dbReference>
<comment type="similarity">
    <text evidence="9">Belongs to the G-protein coupled receptor 1 family.</text>
</comment>
<evidence type="ECO:0000259" key="12">
    <source>
        <dbReference type="PROSITE" id="PS50262"/>
    </source>
</evidence>
<keyword evidence="8 9" id="KW-0807">Transducer</keyword>
<dbReference type="PANTHER" id="PTHR24247:SF265">
    <property type="entry name" value="MUSCARINIC ACETYLCHOLINE RECEPTOR DM1"/>
    <property type="match status" value="1"/>
</dbReference>
<feature type="transmembrane region" description="Helical" evidence="11">
    <location>
        <begin position="169"/>
        <end position="194"/>
    </location>
</feature>
<evidence type="ECO:0000256" key="11">
    <source>
        <dbReference type="SAM" id="Phobius"/>
    </source>
</evidence>
<feature type="transmembrane region" description="Helical" evidence="11">
    <location>
        <begin position="337"/>
        <end position="358"/>
    </location>
</feature>
<dbReference type="PRINTS" id="PR00243">
    <property type="entry name" value="MUSCARINICR"/>
</dbReference>
<gene>
    <name evidence="13" type="ORF">DPMN_094680</name>
</gene>
<evidence type="ECO:0000313" key="13">
    <source>
        <dbReference type="EMBL" id="KAH3852181.1"/>
    </source>
</evidence>
<reference evidence="13" key="1">
    <citation type="journal article" date="2019" name="bioRxiv">
        <title>The Genome of the Zebra Mussel, Dreissena polymorpha: A Resource for Invasive Species Research.</title>
        <authorList>
            <person name="McCartney M.A."/>
            <person name="Auch B."/>
            <person name="Kono T."/>
            <person name="Mallez S."/>
            <person name="Zhang Y."/>
            <person name="Obille A."/>
            <person name="Becker A."/>
            <person name="Abrahante J.E."/>
            <person name="Garbe J."/>
            <person name="Badalamenti J.P."/>
            <person name="Herman A."/>
            <person name="Mangelson H."/>
            <person name="Liachko I."/>
            <person name="Sullivan S."/>
            <person name="Sone E.D."/>
            <person name="Koren S."/>
            <person name="Silverstein K.A.T."/>
            <person name="Beckman K.B."/>
            <person name="Gohl D.M."/>
        </authorList>
    </citation>
    <scope>NUCLEOTIDE SEQUENCE</scope>
    <source>
        <strain evidence="13">Duluth1</strain>
        <tissue evidence="13">Whole animal</tissue>
    </source>
</reference>
<keyword evidence="6 11" id="KW-0472">Membrane</keyword>
<proteinExistence type="inferred from homology"/>
<dbReference type="SUPFAM" id="SSF81321">
    <property type="entry name" value="Family A G protein-coupled receptor-like"/>
    <property type="match status" value="1"/>
</dbReference>
<organism evidence="13 14">
    <name type="scientific">Dreissena polymorpha</name>
    <name type="common">Zebra mussel</name>
    <name type="synonym">Mytilus polymorpha</name>
    <dbReference type="NCBI Taxonomy" id="45954"/>
    <lineage>
        <taxon>Eukaryota</taxon>
        <taxon>Metazoa</taxon>
        <taxon>Spiralia</taxon>
        <taxon>Lophotrochozoa</taxon>
        <taxon>Mollusca</taxon>
        <taxon>Bivalvia</taxon>
        <taxon>Autobranchia</taxon>
        <taxon>Heteroconchia</taxon>
        <taxon>Euheterodonta</taxon>
        <taxon>Imparidentia</taxon>
        <taxon>Neoheterodontei</taxon>
        <taxon>Myida</taxon>
        <taxon>Dreissenoidea</taxon>
        <taxon>Dreissenidae</taxon>
        <taxon>Dreissena</taxon>
    </lineage>
</organism>
<comment type="caution">
    <text evidence="13">The sequence shown here is derived from an EMBL/GenBank/DDBJ whole genome shotgun (WGS) entry which is preliminary data.</text>
</comment>
<keyword evidence="4 11" id="KW-1133">Transmembrane helix</keyword>
<feature type="transmembrane region" description="Helical" evidence="11">
    <location>
        <begin position="6"/>
        <end position="32"/>
    </location>
</feature>
<keyword evidence="2" id="KW-1003">Cell membrane</keyword>
<dbReference type="GO" id="GO:0016907">
    <property type="term" value="F:G protein-coupled acetylcholine receptor activity"/>
    <property type="evidence" value="ECO:0007669"/>
    <property type="project" value="InterPro"/>
</dbReference>
<dbReference type="GO" id="GO:0005886">
    <property type="term" value="C:plasma membrane"/>
    <property type="evidence" value="ECO:0007669"/>
    <property type="project" value="UniProtKB-SubCell"/>
</dbReference>
<dbReference type="GO" id="GO:0004993">
    <property type="term" value="F:G protein-coupled serotonin receptor activity"/>
    <property type="evidence" value="ECO:0007669"/>
    <property type="project" value="TreeGrafter"/>
</dbReference>
<reference evidence="13" key="2">
    <citation type="submission" date="2020-11" db="EMBL/GenBank/DDBJ databases">
        <authorList>
            <person name="McCartney M.A."/>
            <person name="Auch B."/>
            <person name="Kono T."/>
            <person name="Mallez S."/>
            <person name="Becker A."/>
            <person name="Gohl D.M."/>
            <person name="Silverstein K.A.T."/>
            <person name="Koren S."/>
            <person name="Bechman K.B."/>
            <person name="Herman A."/>
            <person name="Abrahante J.E."/>
            <person name="Garbe J."/>
        </authorList>
    </citation>
    <scope>NUCLEOTIDE SEQUENCE</scope>
    <source>
        <strain evidence="13">Duluth1</strain>
        <tissue evidence="13">Whole animal</tissue>
    </source>
</reference>
<feature type="compositionally biased region" description="Polar residues" evidence="10">
    <location>
        <begin position="306"/>
        <end position="316"/>
    </location>
</feature>
<dbReference type="GO" id="GO:0030425">
    <property type="term" value="C:dendrite"/>
    <property type="evidence" value="ECO:0007669"/>
    <property type="project" value="TreeGrafter"/>
</dbReference>
<dbReference type="InterPro" id="IPR000276">
    <property type="entry name" value="GPCR_Rhodpsn"/>
</dbReference>
<dbReference type="PROSITE" id="PS50262">
    <property type="entry name" value="G_PROTEIN_RECEP_F1_2"/>
    <property type="match status" value="1"/>
</dbReference>
<dbReference type="PRINTS" id="PR00237">
    <property type="entry name" value="GPCRRHODOPSN"/>
</dbReference>
<evidence type="ECO:0000256" key="9">
    <source>
        <dbReference type="RuleBase" id="RU000688"/>
    </source>
</evidence>
<evidence type="ECO:0000256" key="10">
    <source>
        <dbReference type="SAM" id="MobiDB-lite"/>
    </source>
</evidence>
<keyword evidence="14" id="KW-1185">Reference proteome</keyword>